<dbReference type="Proteomes" id="UP000827872">
    <property type="component" value="Linkage Group LG16"/>
</dbReference>
<sequence length="213" mass="24441">MWATVPSVSAMLVYDERHRIYNVGILVLFSFQVVLALENISGGNRCQYKKKNRSQYSFQKRLQEKAQPEREFGFTFISLGVQTLRLIVKEKKMKALGSGTSTPNAFIGFPTKLIPNGNIRNQRANHLGQRLECKCMSNSSASFGIFPPNAFNWCLSLSFSLSLSHSLLLSPDNPLKCEQGFYFCTFYFLSLLWQHLGTFVNQKKKRIFFKKKE</sequence>
<gene>
    <name evidence="1" type="ORF">K3G42_007614</name>
</gene>
<keyword evidence="2" id="KW-1185">Reference proteome</keyword>
<organism evidence="1 2">
    <name type="scientific">Sphaerodactylus townsendi</name>
    <dbReference type="NCBI Taxonomy" id="933632"/>
    <lineage>
        <taxon>Eukaryota</taxon>
        <taxon>Metazoa</taxon>
        <taxon>Chordata</taxon>
        <taxon>Craniata</taxon>
        <taxon>Vertebrata</taxon>
        <taxon>Euteleostomi</taxon>
        <taxon>Lepidosauria</taxon>
        <taxon>Squamata</taxon>
        <taxon>Bifurcata</taxon>
        <taxon>Gekkota</taxon>
        <taxon>Sphaerodactylidae</taxon>
        <taxon>Sphaerodactylus</taxon>
    </lineage>
</organism>
<evidence type="ECO:0000313" key="2">
    <source>
        <dbReference type="Proteomes" id="UP000827872"/>
    </source>
</evidence>
<reference evidence="1" key="1">
    <citation type="submission" date="2021-08" db="EMBL/GenBank/DDBJ databases">
        <title>The first chromosome-level gecko genome reveals the dynamic sex chromosomes of Neotropical dwarf geckos (Sphaerodactylidae: Sphaerodactylus).</title>
        <authorList>
            <person name="Pinto B.J."/>
            <person name="Keating S.E."/>
            <person name="Gamble T."/>
        </authorList>
    </citation>
    <scope>NUCLEOTIDE SEQUENCE</scope>
    <source>
        <strain evidence="1">TG3544</strain>
    </source>
</reference>
<accession>A0ACB8EDI4</accession>
<name>A0ACB8EDI4_9SAUR</name>
<proteinExistence type="predicted"/>
<protein>
    <submittedName>
        <fullName evidence="1">Uncharacterized protein</fullName>
    </submittedName>
</protein>
<comment type="caution">
    <text evidence="1">The sequence shown here is derived from an EMBL/GenBank/DDBJ whole genome shotgun (WGS) entry which is preliminary data.</text>
</comment>
<dbReference type="EMBL" id="CM037629">
    <property type="protein sequence ID" value="KAH7990477.1"/>
    <property type="molecule type" value="Genomic_DNA"/>
</dbReference>
<evidence type="ECO:0000313" key="1">
    <source>
        <dbReference type="EMBL" id="KAH7990477.1"/>
    </source>
</evidence>